<dbReference type="InterPro" id="IPR027475">
    <property type="entry name" value="Asparaginase/glutaminase_AS2"/>
</dbReference>
<dbReference type="GO" id="GO:0004067">
    <property type="term" value="F:asparaginase activity"/>
    <property type="evidence" value="ECO:0007669"/>
    <property type="project" value="UniProtKB-UniRule"/>
</dbReference>
<dbReference type="NCBIfam" id="TIGR00520">
    <property type="entry name" value="asnASE_II"/>
    <property type="match status" value="1"/>
</dbReference>
<dbReference type="Gene3D" id="3.40.50.1170">
    <property type="entry name" value="L-asparaginase, N-terminal domain"/>
    <property type="match status" value="1"/>
</dbReference>
<dbReference type="InterPro" id="IPR006034">
    <property type="entry name" value="Asparaginase/glutaminase-like"/>
</dbReference>
<proteinExistence type="inferred from homology"/>
<dbReference type="EMBL" id="AP021879">
    <property type="protein sequence ID" value="BBO91234.1"/>
    <property type="molecule type" value="Genomic_DNA"/>
</dbReference>
<dbReference type="InterPro" id="IPR027474">
    <property type="entry name" value="L-asparaginase_N"/>
</dbReference>
<protein>
    <submittedName>
        <fullName evidence="10">L-asparaginase 2</fullName>
    </submittedName>
</protein>
<evidence type="ECO:0000313" key="10">
    <source>
        <dbReference type="EMBL" id="BBO91234.1"/>
    </source>
</evidence>
<evidence type="ECO:0000256" key="7">
    <source>
        <dbReference type="RuleBase" id="RU004456"/>
    </source>
</evidence>
<feature type="active site" evidence="5">
    <location>
        <position position="24"/>
    </location>
</feature>
<dbReference type="Pfam" id="PF00710">
    <property type="entry name" value="Asparaginase"/>
    <property type="match status" value="1"/>
</dbReference>
<evidence type="ECO:0000256" key="6">
    <source>
        <dbReference type="PROSITE-ProRule" id="PRU10100"/>
    </source>
</evidence>
<dbReference type="AlphaFoldDB" id="A0A5K8AHA1"/>
<dbReference type="RefSeq" id="WP_155312188.1">
    <property type="nucleotide sequence ID" value="NZ_AP021879.1"/>
</dbReference>
<sequence length="340" mass="36435">MPTRKEKRLPDHRPRVMILATGGTIAGSAASAAQSSYAPGQVGVDAMIEALPGMRSLARVRGEQVASVGSQDMTFAIMRRLAGRINTLLASDEINGVVVTHGTDTMEETAYFLNLTVHSKAPVVLTGAMRPFTAISADGPLNLYNAVAVAADPEAAGRGTLAVMNDRIHSAHSLTKSNTTAVETFISPINGLIGTVNYGRNEYFRHPFRRHTHQSEFSIDGVTDLPRVDILYACADMPADLIDCSVERGAKGIVVAGDGNGNMNAATIERAAQAAKKGVVIVRGSRVATGTVGRNVEIDDDHLGFIAADELNPPKARILLMLALLKNRTRRQIQKLFYTY</sequence>
<dbReference type="InterPro" id="IPR020827">
    <property type="entry name" value="Asparaginase/glutaminase_AS1"/>
</dbReference>
<dbReference type="Gene3D" id="3.40.50.40">
    <property type="match status" value="1"/>
</dbReference>
<organism evidence="10 11">
    <name type="scientific">Desulfosarcina ovata subsp. ovata</name>
    <dbReference type="NCBI Taxonomy" id="2752305"/>
    <lineage>
        <taxon>Bacteria</taxon>
        <taxon>Pseudomonadati</taxon>
        <taxon>Thermodesulfobacteriota</taxon>
        <taxon>Desulfobacteria</taxon>
        <taxon>Desulfobacterales</taxon>
        <taxon>Desulfosarcinaceae</taxon>
        <taxon>Desulfosarcina</taxon>
    </lineage>
</organism>
<keyword evidence="11" id="KW-1185">Reference proteome</keyword>
<dbReference type="InterPro" id="IPR027473">
    <property type="entry name" value="L-asparaginase_C"/>
</dbReference>
<name>A0A5K8AHA1_9BACT</name>
<feature type="active site" description="O-isoaspartyl threonine intermediate" evidence="3">
    <location>
        <position position="24"/>
    </location>
</feature>
<dbReference type="CDD" id="cd08964">
    <property type="entry name" value="L-asparaginase_II"/>
    <property type="match status" value="1"/>
</dbReference>
<evidence type="ECO:0000313" key="11">
    <source>
        <dbReference type="Proteomes" id="UP000422108"/>
    </source>
</evidence>
<evidence type="ECO:0000256" key="5">
    <source>
        <dbReference type="PROSITE-ProRule" id="PRU10099"/>
    </source>
</evidence>
<dbReference type="PROSITE" id="PS00144">
    <property type="entry name" value="ASN_GLN_ASE_1"/>
    <property type="match status" value="1"/>
</dbReference>
<dbReference type="InterPro" id="IPR004550">
    <property type="entry name" value="AsnASE_II"/>
</dbReference>
<comment type="similarity">
    <text evidence="1 7">Belongs to the asparaginase 1 family.</text>
</comment>
<dbReference type="PIRSF" id="PIRSF500176">
    <property type="entry name" value="L_ASNase"/>
    <property type="match status" value="1"/>
</dbReference>
<feature type="binding site" evidence="4">
    <location>
        <position position="70"/>
    </location>
    <ligand>
        <name>substrate</name>
    </ligand>
</feature>
<feature type="domain" description="L-asparaginase N-terminal" evidence="8">
    <location>
        <begin position="15"/>
        <end position="207"/>
    </location>
</feature>
<dbReference type="Proteomes" id="UP000422108">
    <property type="component" value="Chromosome"/>
</dbReference>
<dbReference type="PIRSF" id="PIRSF001220">
    <property type="entry name" value="L-ASNase_gatD"/>
    <property type="match status" value="1"/>
</dbReference>
<evidence type="ECO:0000259" key="8">
    <source>
        <dbReference type="Pfam" id="PF00710"/>
    </source>
</evidence>
<dbReference type="PANTHER" id="PTHR11707">
    <property type="entry name" value="L-ASPARAGINASE"/>
    <property type="match status" value="1"/>
</dbReference>
<dbReference type="PROSITE" id="PS00917">
    <property type="entry name" value="ASN_GLN_ASE_2"/>
    <property type="match status" value="1"/>
</dbReference>
<feature type="active site" evidence="6">
    <location>
        <position position="103"/>
    </location>
</feature>
<dbReference type="InterPro" id="IPR036152">
    <property type="entry name" value="Asp/glu_Ase-like_sf"/>
</dbReference>
<evidence type="ECO:0000259" key="9">
    <source>
        <dbReference type="Pfam" id="PF17763"/>
    </source>
</evidence>
<dbReference type="SFLD" id="SFLDS00057">
    <property type="entry name" value="Glutaminase/Asparaginase"/>
    <property type="match status" value="1"/>
</dbReference>
<dbReference type="SUPFAM" id="SSF53774">
    <property type="entry name" value="Glutaminase/Asparaginase"/>
    <property type="match status" value="1"/>
</dbReference>
<dbReference type="FunFam" id="3.40.50.1170:FF:000001">
    <property type="entry name" value="L-asparaginase 2"/>
    <property type="match status" value="1"/>
</dbReference>
<feature type="binding site" evidence="4">
    <location>
        <begin position="103"/>
        <end position="104"/>
    </location>
    <ligand>
        <name>substrate</name>
    </ligand>
</feature>
<gene>
    <name evidence="10" type="primary">ansB</name>
    <name evidence="10" type="ORF">DSCOOX_44140</name>
</gene>
<keyword evidence="2" id="KW-0378">Hydrolase</keyword>
<dbReference type="SMART" id="SM00870">
    <property type="entry name" value="Asparaginase"/>
    <property type="match status" value="1"/>
</dbReference>
<dbReference type="InterPro" id="IPR037152">
    <property type="entry name" value="L-asparaginase_N_sf"/>
</dbReference>
<dbReference type="Pfam" id="PF17763">
    <property type="entry name" value="Asparaginase_C"/>
    <property type="match status" value="1"/>
</dbReference>
<evidence type="ECO:0000256" key="2">
    <source>
        <dbReference type="ARBA" id="ARBA00022801"/>
    </source>
</evidence>
<reference evidence="10 11" key="1">
    <citation type="submission" date="2019-11" db="EMBL/GenBank/DDBJ databases">
        <title>Comparative genomics of hydrocarbon-degrading Desulfosarcina strains.</title>
        <authorList>
            <person name="Watanabe M."/>
            <person name="Kojima H."/>
            <person name="Fukui M."/>
        </authorList>
    </citation>
    <scope>NUCLEOTIDE SEQUENCE [LARGE SCALE GENOMIC DNA]</scope>
    <source>
        <strain evidence="11">oXyS1</strain>
    </source>
</reference>
<evidence type="ECO:0000256" key="3">
    <source>
        <dbReference type="PIRSR" id="PIRSR001220-1"/>
    </source>
</evidence>
<evidence type="ECO:0000256" key="1">
    <source>
        <dbReference type="ARBA" id="ARBA00010518"/>
    </source>
</evidence>
<evidence type="ECO:0000256" key="4">
    <source>
        <dbReference type="PIRSR" id="PIRSR001220-2"/>
    </source>
</evidence>
<dbReference type="GO" id="GO:0006528">
    <property type="term" value="P:asparagine metabolic process"/>
    <property type="evidence" value="ECO:0007669"/>
    <property type="project" value="InterPro"/>
</dbReference>
<accession>A0A5K8AHA1</accession>
<dbReference type="InterPro" id="IPR040919">
    <property type="entry name" value="Asparaginase_C"/>
</dbReference>
<dbReference type="PRINTS" id="PR00139">
    <property type="entry name" value="ASNGLNASE"/>
</dbReference>
<dbReference type="PANTHER" id="PTHR11707:SF28">
    <property type="entry name" value="60 KDA LYSOPHOSPHOLIPASE"/>
    <property type="match status" value="1"/>
</dbReference>
<dbReference type="PROSITE" id="PS51732">
    <property type="entry name" value="ASN_GLN_ASE_3"/>
    <property type="match status" value="1"/>
</dbReference>
<feature type="domain" description="Asparaginase/glutaminase C-terminal" evidence="9">
    <location>
        <begin position="227"/>
        <end position="337"/>
    </location>
</feature>